<evidence type="ECO:0008006" key="4">
    <source>
        <dbReference type="Google" id="ProtNLM"/>
    </source>
</evidence>
<keyword evidence="1" id="KW-0732">Signal</keyword>
<dbReference type="InParanoid" id="A0A1B4XJM9"/>
<feature type="signal peptide" evidence="1">
    <location>
        <begin position="1"/>
        <end position="32"/>
    </location>
</feature>
<sequence>MQQQKMLQTRQKNRLFPAVFALLAFMPLNTQAAGVVLTGEIAFGGDDLAVVTSGSDLQAGQLLNLGIGYDFDLNADKSLRLRAGINYKFDNVNATNGDATFDRWPLDLILISRQGNISLGAGLTYHLSPTFEATVNGSTSRVDFNDSMGFLLQAGYMVAERIELGARVTLIEYESDSPLVMTNGAITNKVDGDSIGLYVSAGF</sequence>
<dbReference type="SUPFAM" id="SSF56935">
    <property type="entry name" value="Porins"/>
    <property type="match status" value="1"/>
</dbReference>
<evidence type="ECO:0000256" key="1">
    <source>
        <dbReference type="SAM" id="SignalP"/>
    </source>
</evidence>
<dbReference type="RefSeq" id="WP_148665105.1">
    <property type="nucleotide sequence ID" value="NZ_AP014879.1"/>
</dbReference>
<dbReference type="KEGG" id="slim:SCL_2727"/>
<dbReference type="OrthoDB" id="5874203at2"/>
<dbReference type="AlphaFoldDB" id="A0A1B4XJM9"/>
<evidence type="ECO:0000313" key="3">
    <source>
        <dbReference type="Proteomes" id="UP000243180"/>
    </source>
</evidence>
<evidence type="ECO:0000313" key="2">
    <source>
        <dbReference type="EMBL" id="BAV35004.1"/>
    </source>
</evidence>
<dbReference type="Proteomes" id="UP000243180">
    <property type="component" value="Chromosome"/>
</dbReference>
<feature type="chain" id="PRO_5008572499" description="Outer membrane protein beta-barrel domain-containing protein" evidence="1">
    <location>
        <begin position="33"/>
        <end position="203"/>
    </location>
</feature>
<name>A0A1B4XJM9_9GAMM</name>
<protein>
    <recommendedName>
        <fullName evidence="4">Outer membrane protein beta-barrel domain-containing protein</fullName>
    </recommendedName>
</protein>
<organism evidence="2 3">
    <name type="scientific">Sulfuricaulis limicola</name>
    <dbReference type="NCBI Taxonomy" id="1620215"/>
    <lineage>
        <taxon>Bacteria</taxon>
        <taxon>Pseudomonadati</taxon>
        <taxon>Pseudomonadota</taxon>
        <taxon>Gammaproteobacteria</taxon>
        <taxon>Acidiferrobacterales</taxon>
        <taxon>Acidiferrobacteraceae</taxon>
        <taxon>Sulfuricaulis</taxon>
    </lineage>
</organism>
<accession>A0A1B4XJM9</accession>
<dbReference type="Gene3D" id="2.40.160.20">
    <property type="match status" value="1"/>
</dbReference>
<keyword evidence="3" id="KW-1185">Reference proteome</keyword>
<reference evidence="2 3" key="1">
    <citation type="submission" date="2015-05" db="EMBL/GenBank/DDBJ databases">
        <title>Complete genome sequence of a sulfur-oxidizing gammaproteobacterium strain HA5.</title>
        <authorList>
            <person name="Miura A."/>
            <person name="Kojima H."/>
            <person name="Fukui M."/>
        </authorList>
    </citation>
    <scope>NUCLEOTIDE SEQUENCE [LARGE SCALE GENOMIC DNA]</scope>
    <source>
        <strain evidence="2 3">HA5</strain>
    </source>
</reference>
<proteinExistence type="predicted"/>
<gene>
    <name evidence="2" type="ORF">SCL_2727</name>
</gene>
<dbReference type="EMBL" id="AP014879">
    <property type="protein sequence ID" value="BAV35004.1"/>
    <property type="molecule type" value="Genomic_DNA"/>
</dbReference>